<dbReference type="EMBL" id="OY660871">
    <property type="protein sequence ID" value="CAJ1062011.1"/>
    <property type="molecule type" value="Genomic_DNA"/>
</dbReference>
<sequence>MGVLPCDHSPRGTAASLHWKLHCVSSYLCGSGLFAFAFGELHRSPPLSVRLCEAQRCLNWWMINSTYRRTHVYDPEVANVPHI</sequence>
<name>A0AAV1FMT3_XYRNO</name>
<keyword evidence="2" id="KW-1185">Reference proteome</keyword>
<protein>
    <submittedName>
        <fullName evidence="1">Uncharacterized protein</fullName>
    </submittedName>
</protein>
<gene>
    <name evidence="1" type="ORF">XNOV1_A021299</name>
</gene>
<dbReference type="AlphaFoldDB" id="A0AAV1FMT3"/>
<organism evidence="1 2">
    <name type="scientific">Xyrichtys novacula</name>
    <name type="common">Pearly razorfish</name>
    <name type="synonym">Hemipteronotus novacula</name>
    <dbReference type="NCBI Taxonomy" id="13765"/>
    <lineage>
        <taxon>Eukaryota</taxon>
        <taxon>Metazoa</taxon>
        <taxon>Chordata</taxon>
        <taxon>Craniata</taxon>
        <taxon>Vertebrata</taxon>
        <taxon>Euteleostomi</taxon>
        <taxon>Actinopterygii</taxon>
        <taxon>Neopterygii</taxon>
        <taxon>Teleostei</taxon>
        <taxon>Neoteleostei</taxon>
        <taxon>Acanthomorphata</taxon>
        <taxon>Eupercaria</taxon>
        <taxon>Labriformes</taxon>
        <taxon>Labridae</taxon>
        <taxon>Xyrichtys</taxon>
    </lineage>
</organism>
<proteinExistence type="predicted"/>
<dbReference type="Proteomes" id="UP001178508">
    <property type="component" value="Chromosome 8"/>
</dbReference>
<accession>A0AAV1FMT3</accession>
<evidence type="ECO:0000313" key="2">
    <source>
        <dbReference type="Proteomes" id="UP001178508"/>
    </source>
</evidence>
<reference evidence="1" key="1">
    <citation type="submission" date="2023-08" db="EMBL/GenBank/DDBJ databases">
        <authorList>
            <person name="Alioto T."/>
            <person name="Alioto T."/>
            <person name="Gomez Garrido J."/>
        </authorList>
    </citation>
    <scope>NUCLEOTIDE SEQUENCE</scope>
</reference>
<evidence type="ECO:0000313" key="1">
    <source>
        <dbReference type="EMBL" id="CAJ1062011.1"/>
    </source>
</evidence>